<keyword evidence="2" id="KW-0347">Helicase</keyword>
<reference evidence="2 3" key="1">
    <citation type="submission" date="2018-06" db="EMBL/GenBank/DDBJ databases">
        <authorList>
            <consortium name="Pathogen Informatics"/>
            <person name="Doyle S."/>
        </authorList>
    </citation>
    <scope>NUCLEOTIDE SEQUENCE [LARGE SCALE GENOMIC DNA]</scope>
    <source>
        <strain evidence="2 3">NCTC13645</strain>
    </source>
</reference>
<name>A0A380P8L5_WEIVI</name>
<organism evidence="2 3">
    <name type="scientific">Weissella viridescens</name>
    <name type="common">Lactobacillus viridescens</name>
    <dbReference type="NCBI Taxonomy" id="1629"/>
    <lineage>
        <taxon>Bacteria</taxon>
        <taxon>Bacillati</taxon>
        <taxon>Bacillota</taxon>
        <taxon>Bacilli</taxon>
        <taxon>Lactobacillales</taxon>
        <taxon>Lactobacillaceae</taxon>
        <taxon>Weissella</taxon>
    </lineage>
</organism>
<dbReference type="GO" id="GO:0003678">
    <property type="term" value="F:DNA helicase activity"/>
    <property type="evidence" value="ECO:0007669"/>
    <property type="project" value="UniProtKB-EC"/>
</dbReference>
<dbReference type="Gene3D" id="1.10.150.20">
    <property type="entry name" value="5' to 3' exonuclease, C-terminal subdomain"/>
    <property type="match status" value="1"/>
</dbReference>
<evidence type="ECO:0000259" key="1">
    <source>
        <dbReference type="Pfam" id="PF17191"/>
    </source>
</evidence>
<proteinExistence type="predicted"/>
<dbReference type="SUPFAM" id="SSF50249">
    <property type="entry name" value="Nucleic acid-binding proteins"/>
    <property type="match status" value="1"/>
</dbReference>
<dbReference type="Proteomes" id="UP000254621">
    <property type="component" value="Unassembled WGS sequence"/>
</dbReference>
<evidence type="ECO:0000313" key="2">
    <source>
        <dbReference type="EMBL" id="SUP61164.1"/>
    </source>
</evidence>
<protein>
    <submittedName>
        <fullName evidence="2">ATP-dependent DNA helicase recG</fullName>
        <ecNumber evidence="2">3.6.4.12</ecNumber>
    </submittedName>
</protein>
<feature type="domain" description="RecG wedge" evidence="1">
    <location>
        <begin position="23"/>
        <end position="57"/>
    </location>
</feature>
<sequence length="68" mass="7488">MLALFLKGGTNDKSLMDSVGQLTGVGPKREQALNHLDIYTIADLVTYYPTRYDDLAEKLPSQTADGEK</sequence>
<dbReference type="EC" id="3.6.4.12" evidence="2"/>
<dbReference type="GO" id="GO:0016787">
    <property type="term" value="F:hydrolase activity"/>
    <property type="evidence" value="ECO:0007669"/>
    <property type="project" value="UniProtKB-KW"/>
</dbReference>
<accession>A0A380P8L5</accession>
<keyword evidence="2" id="KW-0067">ATP-binding</keyword>
<evidence type="ECO:0000313" key="3">
    <source>
        <dbReference type="Proteomes" id="UP000254621"/>
    </source>
</evidence>
<gene>
    <name evidence="2" type="primary">recG_3</name>
    <name evidence="2" type="ORF">NCTC13645_02296</name>
</gene>
<keyword evidence="2" id="KW-0547">Nucleotide-binding</keyword>
<keyword evidence="2" id="KW-0378">Hydrolase</keyword>
<dbReference type="InterPro" id="IPR033454">
    <property type="entry name" value="RecG_wedge"/>
</dbReference>
<dbReference type="EMBL" id="UHIV01000006">
    <property type="protein sequence ID" value="SUP61164.1"/>
    <property type="molecule type" value="Genomic_DNA"/>
</dbReference>
<dbReference type="InterPro" id="IPR012340">
    <property type="entry name" value="NA-bd_OB-fold"/>
</dbReference>
<dbReference type="AlphaFoldDB" id="A0A380P8L5"/>
<dbReference type="Pfam" id="PF17191">
    <property type="entry name" value="RecG_wedge"/>
    <property type="match status" value="1"/>
</dbReference>